<dbReference type="InterPro" id="IPR000612">
    <property type="entry name" value="PMP3"/>
</dbReference>
<evidence type="ECO:0000256" key="1">
    <source>
        <dbReference type="ARBA" id="ARBA00004370"/>
    </source>
</evidence>
<keyword evidence="5 7" id="KW-0472">Membrane</keyword>
<feature type="transmembrane region" description="Helical" evidence="7">
    <location>
        <begin position="93"/>
        <end position="112"/>
    </location>
</feature>
<keyword evidence="4 7" id="KW-1133">Transmembrane helix</keyword>
<name>A0AAN6U4Y2_9PEZI</name>
<feature type="transmembrane region" description="Helical" evidence="7">
    <location>
        <begin position="124"/>
        <end position="143"/>
    </location>
</feature>
<evidence type="ECO:0000313" key="9">
    <source>
        <dbReference type="Proteomes" id="UP001302602"/>
    </source>
</evidence>
<evidence type="ECO:0000256" key="4">
    <source>
        <dbReference type="ARBA" id="ARBA00022989"/>
    </source>
</evidence>
<dbReference type="AlphaFoldDB" id="A0AAN6U4Y2"/>
<feature type="compositionally biased region" description="Low complexity" evidence="6">
    <location>
        <begin position="53"/>
        <end position="64"/>
    </location>
</feature>
<dbReference type="GO" id="GO:0016020">
    <property type="term" value="C:membrane"/>
    <property type="evidence" value="ECO:0007669"/>
    <property type="project" value="UniProtKB-SubCell"/>
</dbReference>
<dbReference type="GeneID" id="87832950"/>
<evidence type="ECO:0008006" key="10">
    <source>
        <dbReference type="Google" id="ProtNLM"/>
    </source>
</evidence>
<organism evidence="8 9">
    <name type="scientific">Parathielavia appendiculata</name>
    <dbReference type="NCBI Taxonomy" id="2587402"/>
    <lineage>
        <taxon>Eukaryota</taxon>
        <taxon>Fungi</taxon>
        <taxon>Dikarya</taxon>
        <taxon>Ascomycota</taxon>
        <taxon>Pezizomycotina</taxon>
        <taxon>Sordariomycetes</taxon>
        <taxon>Sordariomycetidae</taxon>
        <taxon>Sordariales</taxon>
        <taxon>Chaetomiaceae</taxon>
        <taxon>Parathielavia</taxon>
    </lineage>
</organism>
<dbReference type="PANTHER" id="PTHR21659">
    <property type="entry name" value="HYDROPHOBIC PROTEIN RCI2 LOW TEMPERATURE AND SALT RESPONSIVE PROTEIN LTI6 -RELATED"/>
    <property type="match status" value="1"/>
</dbReference>
<proteinExistence type="inferred from homology"/>
<evidence type="ECO:0000256" key="6">
    <source>
        <dbReference type="SAM" id="MobiDB-lite"/>
    </source>
</evidence>
<protein>
    <recommendedName>
        <fullName evidence="10">Plasma membrane proteolipid 3</fullName>
    </recommendedName>
</protein>
<comment type="subcellular location">
    <subcellularLocation>
        <location evidence="1">Membrane</location>
    </subcellularLocation>
</comment>
<keyword evidence="3 7" id="KW-0812">Transmembrane</keyword>
<dbReference type="Proteomes" id="UP001302602">
    <property type="component" value="Unassembled WGS sequence"/>
</dbReference>
<evidence type="ECO:0000256" key="2">
    <source>
        <dbReference type="ARBA" id="ARBA00009530"/>
    </source>
</evidence>
<dbReference type="PANTHER" id="PTHR21659:SF112">
    <property type="entry name" value="PROTEIN SNA2-RELATED"/>
    <property type="match status" value="1"/>
</dbReference>
<dbReference type="RefSeq" id="XP_062650233.1">
    <property type="nucleotide sequence ID" value="XM_062796182.1"/>
</dbReference>
<dbReference type="EMBL" id="MU853225">
    <property type="protein sequence ID" value="KAK4126462.1"/>
    <property type="molecule type" value="Genomic_DNA"/>
</dbReference>
<reference evidence="8" key="1">
    <citation type="journal article" date="2023" name="Mol. Phylogenet. Evol.">
        <title>Genome-scale phylogeny and comparative genomics of the fungal order Sordariales.</title>
        <authorList>
            <person name="Hensen N."/>
            <person name="Bonometti L."/>
            <person name="Westerberg I."/>
            <person name="Brannstrom I.O."/>
            <person name="Guillou S."/>
            <person name="Cros-Aarteil S."/>
            <person name="Calhoun S."/>
            <person name="Haridas S."/>
            <person name="Kuo A."/>
            <person name="Mondo S."/>
            <person name="Pangilinan J."/>
            <person name="Riley R."/>
            <person name="LaButti K."/>
            <person name="Andreopoulos B."/>
            <person name="Lipzen A."/>
            <person name="Chen C."/>
            <person name="Yan M."/>
            <person name="Daum C."/>
            <person name="Ng V."/>
            <person name="Clum A."/>
            <person name="Steindorff A."/>
            <person name="Ohm R.A."/>
            <person name="Martin F."/>
            <person name="Silar P."/>
            <person name="Natvig D.O."/>
            <person name="Lalanne C."/>
            <person name="Gautier V."/>
            <person name="Ament-Velasquez S.L."/>
            <person name="Kruys A."/>
            <person name="Hutchinson M.I."/>
            <person name="Powell A.J."/>
            <person name="Barry K."/>
            <person name="Miller A.N."/>
            <person name="Grigoriev I.V."/>
            <person name="Debuchy R."/>
            <person name="Gladieux P."/>
            <person name="Hiltunen Thoren M."/>
            <person name="Johannesson H."/>
        </authorList>
    </citation>
    <scope>NUCLEOTIDE SEQUENCE</scope>
    <source>
        <strain evidence="8">CBS 731.68</strain>
    </source>
</reference>
<evidence type="ECO:0000256" key="3">
    <source>
        <dbReference type="ARBA" id="ARBA00022692"/>
    </source>
</evidence>
<feature type="region of interest" description="Disordered" evidence="6">
    <location>
        <begin position="1"/>
        <end position="71"/>
    </location>
</feature>
<dbReference type="Pfam" id="PF01679">
    <property type="entry name" value="Pmp3"/>
    <property type="match status" value="1"/>
</dbReference>
<reference evidence="8" key="2">
    <citation type="submission" date="2023-05" db="EMBL/GenBank/DDBJ databases">
        <authorList>
            <consortium name="Lawrence Berkeley National Laboratory"/>
            <person name="Steindorff A."/>
            <person name="Hensen N."/>
            <person name="Bonometti L."/>
            <person name="Westerberg I."/>
            <person name="Brannstrom I.O."/>
            <person name="Guillou S."/>
            <person name="Cros-Aarteil S."/>
            <person name="Calhoun S."/>
            <person name="Haridas S."/>
            <person name="Kuo A."/>
            <person name="Mondo S."/>
            <person name="Pangilinan J."/>
            <person name="Riley R."/>
            <person name="Labutti K."/>
            <person name="Andreopoulos B."/>
            <person name="Lipzen A."/>
            <person name="Chen C."/>
            <person name="Yanf M."/>
            <person name="Daum C."/>
            <person name="Ng V."/>
            <person name="Clum A."/>
            <person name="Ohm R."/>
            <person name="Martin F."/>
            <person name="Silar P."/>
            <person name="Natvig D."/>
            <person name="Lalanne C."/>
            <person name="Gautier V."/>
            <person name="Ament-Velasquez S.L."/>
            <person name="Kruys A."/>
            <person name="Hutchinson M.I."/>
            <person name="Powell A.J."/>
            <person name="Barry K."/>
            <person name="Miller A.N."/>
            <person name="Grigoriev I.V."/>
            <person name="Debuchy R."/>
            <person name="Gladieux P."/>
            <person name="Thoren M.H."/>
            <person name="Johannesson H."/>
        </authorList>
    </citation>
    <scope>NUCLEOTIDE SEQUENCE</scope>
    <source>
        <strain evidence="8">CBS 731.68</strain>
    </source>
</reference>
<evidence type="ECO:0000256" key="7">
    <source>
        <dbReference type="SAM" id="Phobius"/>
    </source>
</evidence>
<evidence type="ECO:0000256" key="5">
    <source>
        <dbReference type="ARBA" id="ARBA00023136"/>
    </source>
</evidence>
<comment type="caution">
    <text evidence="8">The sequence shown here is derived from an EMBL/GenBank/DDBJ whole genome shotgun (WGS) entry which is preliminary data.</text>
</comment>
<accession>A0AAN6U4Y2</accession>
<feature type="compositionally biased region" description="Low complexity" evidence="6">
    <location>
        <begin position="29"/>
        <end position="43"/>
    </location>
</feature>
<comment type="similarity">
    <text evidence="2">Belongs to the UPF0057 (PMP3) family.</text>
</comment>
<sequence>MHPATTTPPVAIEITSTTTTTSYPNQPNTAATPSSGTTTPSTPRDVSEASSMEPLLHTTPETTTASPRHSQAAITCLRHSPHAPNGTTTSPEAHRTVLFTAAIFFPPLAVYFRRGIGKAFRRNVAFTLLGWIPGVLHALYHVFSKK</sequence>
<evidence type="ECO:0000313" key="8">
    <source>
        <dbReference type="EMBL" id="KAK4126462.1"/>
    </source>
</evidence>
<gene>
    <name evidence="8" type="ORF">N657DRAFT_679384</name>
</gene>
<keyword evidence="9" id="KW-1185">Reference proteome</keyword>